<keyword evidence="4" id="KW-0677">Repeat</keyword>
<dbReference type="InterPro" id="IPR011009">
    <property type="entry name" value="Kinase-like_dom_sf"/>
</dbReference>
<keyword evidence="2" id="KW-0433">Leucine-rich repeat</keyword>
<dbReference type="Gene3D" id="1.10.510.10">
    <property type="entry name" value="Transferase(Phosphotransferase) domain 1"/>
    <property type="match status" value="2"/>
</dbReference>
<dbReference type="InterPro" id="IPR001611">
    <property type="entry name" value="Leu-rich_rpt"/>
</dbReference>
<keyword evidence="3 7" id="KW-0812">Transmembrane</keyword>
<keyword evidence="11" id="KW-1185">Reference proteome</keyword>
<evidence type="ECO:0000256" key="3">
    <source>
        <dbReference type="ARBA" id="ARBA00022692"/>
    </source>
</evidence>
<name>A0A9R1XGK9_LACSA</name>
<evidence type="ECO:0000259" key="9">
    <source>
        <dbReference type="PROSITE" id="PS50011"/>
    </source>
</evidence>
<evidence type="ECO:0000256" key="8">
    <source>
        <dbReference type="SAM" id="SignalP"/>
    </source>
</evidence>
<evidence type="ECO:0000256" key="4">
    <source>
        <dbReference type="ARBA" id="ARBA00022737"/>
    </source>
</evidence>
<dbReference type="PANTHER" id="PTHR48010">
    <property type="entry name" value="OS05G0588300 PROTEIN"/>
    <property type="match status" value="1"/>
</dbReference>
<comment type="subcellular location">
    <subcellularLocation>
        <location evidence="1">Membrane</location>
    </subcellularLocation>
</comment>
<reference evidence="10 11" key="1">
    <citation type="journal article" date="2017" name="Nat. Commun.">
        <title>Genome assembly with in vitro proximity ligation data and whole-genome triplication in lettuce.</title>
        <authorList>
            <person name="Reyes-Chin-Wo S."/>
            <person name="Wang Z."/>
            <person name="Yang X."/>
            <person name="Kozik A."/>
            <person name="Arikit S."/>
            <person name="Song C."/>
            <person name="Xia L."/>
            <person name="Froenicke L."/>
            <person name="Lavelle D.O."/>
            <person name="Truco M.J."/>
            <person name="Xia R."/>
            <person name="Zhu S."/>
            <person name="Xu C."/>
            <person name="Xu H."/>
            <person name="Xu X."/>
            <person name="Cox K."/>
            <person name="Korf I."/>
            <person name="Meyers B.C."/>
            <person name="Michelmore R.W."/>
        </authorList>
    </citation>
    <scope>NUCLEOTIDE SEQUENCE [LARGE SCALE GENOMIC DNA]</scope>
    <source>
        <strain evidence="11">cv. Salinas</strain>
        <tissue evidence="10">Seedlings</tissue>
    </source>
</reference>
<dbReference type="SUPFAM" id="SSF56112">
    <property type="entry name" value="Protein kinase-like (PK-like)"/>
    <property type="match status" value="1"/>
</dbReference>
<dbReference type="PROSITE" id="PS50011">
    <property type="entry name" value="PROTEIN_KINASE_DOM"/>
    <property type="match status" value="1"/>
</dbReference>
<gene>
    <name evidence="10" type="ORF">LSAT_V11C400187060</name>
</gene>
<dbReference type="Pfam" id="PF08263">
    <property type="entry name" value="LRRNT_2"/>
    <property type="match status" value="1"/>
</dbReference>
<dbReference type="OrthoDB" id="69842at2759"/>
<feature type="signal peptide" evidence="8">
    <location>
        <begin position="1"/>
        <end position="24"/>
    </location>
</feature>
<comment type="caution">
    <text evidence="10">The sequence shown here is derived from an EMBL/GenBank/DDBJ whole genome shotgun (WGS) entry which is preliminary data.</text>
</comment>
<dbReference type="InterPro" id="IPR013210">
    <property type="entry name" value="LRR_N_plant-typ"/>
</dbReference>
<feature type="transmembrane region" description="Helical" evidence="7">
    <location>
        <begin position="248"/>
        <end position="270"/>
    </location>
</feature>
<evidence type="ECO:0000256" key="5">
    <source>
        <dbReference type="ARBA" id="ARBA00022989"/>
    </source>
</evidence>
<dbReference type="InterPro" id="IPR000719">
    <property type="entry name" value="Prot_kinase_dom"/>
</dbReference>
<feature type="domain" description="Protein kinase" evidence="9">
    <location>
        <begin position="337"/>
        <end position="585"/>
    </location>
</feature>
<accession>A0A9R1XGK9</accession>
<evidence type="ECO:0000256" key="1">
    <source>
        <dbReference type="ARBA" id="ARBA00004370"/>
    </source>
</evidence>
<dbReference type="PANTHER" id="PTHR48010:SF22">
    <property type="entry name" value="OS09G0376600 PROTEIN"/>
    <property type="match status" value="1"/>
</dbReference>
<dbReference type="GO" id="GO:0004672">
    <property type="term" value="F:protein kinase activity"/>
    <property type="evidence" value="ECO:0007669"/>
    <property type="project" value="InterPro"/>
</dbReference>
<evidence type="ECO:0000313" key="11">
    <source>
        <dbReference type="Proteomes" id="UP000235145"/>
    </source>
</evidence>
<dbReference type="AlphaFoldDB" id="A0A9R1XGK9"/>
<dbReference type="Proteomes" id="UP000235145">
    <property type="component" value="Unassembled WGS sequence"/>
</dbReference>
<dbReference type="Gene3D" id="3.80.10.10">
    <property type="entry name" value="Ribonuclease Inhibitor"/>
    <property type="match status" value="2"/>
</dbReference>
<protein>
    <recommendedName>
        <fullName evidence="9">Protein kinase domain-containing protein</fullName>
    </recommendedName>
</protein>
<keyword evidence="6 7" id="KW-0472">Membrane</keyword>
<dbReference type="SUPFAM" id="SSF52058">
    <property type="entry name" value="L domain-like"/>
    <property type="match status" value="1"/>
</dbReference>
<proteinExistence type="predicted"/>
<dbReference type="InterPro" id="IPR050994">
    <property type="entry name" value="At_inactive_RLKs"/>
</dbReference>
<evidence type="ECO:0000256" key="7">
    <source>
        <dbReference type="SAM" id="Phobius"/>
    </source>
</evidence>
<dbReference type="Pfam" id="PF00560">
    <property type="entry name" value="LRR_1"/>
    <property type="match status" value="2"/>
</dbReference>
<dbReference type="GO" id="GO:0016020">
    <property type="term" value="C:membrane"/>
    <property type="evidence" value="ECO:0007669"/>
    <property type="project" value="UniProtKB-SubCell"/>
</dbReference>
<evidence type="ECO:0000256" key="6">
    <source>
        <dbReference type="ARBA" id="ARBA00023136"/>
    </source>
</evidence>
<organism evidence="10 11">
    <name type="scientific">Lactuca sativa</name>
    <name type="common">Garden lettuce</name>
    <dbReference type="NCBI Taxonomy" id="4236"/>
    <lineage>
        <taxon>Eukaryota</taxon>
        <taxon>Viridiplantae</taxon>
        <taxon>Streptophyta</taxon>
        <taxon>Embryophyta</taxon>
        <taxon>Tracheophyta</taxon>
        <taxon>Spermatophyta</taxon>
        <taxon>Magnoliopsida</taxon>
        <taxon>eudicotyledons</taxon>
        <taxon>Gunneridae</taxon>
        <taxon>Pentapetalae</taxon>
        <taxon>asterids</taxon>
        <taxon>campanulids</taxon>
        <taxon>Asterales</taxon>
        <taxon>Asteraceae</taxon>
        <taxon>Cichorioideae</taxon>
        <taxon>Cichorieae</taxon>
        <taxon>Lactucinae</taxon>
        <taxon>Lactuca</taxon>
    </lineage>
</organism>
<evidence type="ECO:0000313" key="10">
    <source>
        <dbReference type="EMBL" id="KAJ0213835.1"/>
    </source>
</evidence>
<dbReference type="Gene3D" id="3.30.200.20">
    <property type="entry name" value="Phosphorylase Kinase, domain 1"/>
    <property type="match status" value="1"/>
</dbReference>
<dbReference type="Pfam" id="PF00069">
    <property type="entry name" value="Pkinase"/>
    <property type="match status" value="1"/>
</dbReference>
<dbReference type="EMBL" id="NBSK02000004">
    <property type="protein sequence ID" value="KAJ0213835.1"/>
    <property type="molecule type" value="Genomic_DNA"/>
</dbReference>
<dbReference type="GO" id="GO:0005524">
    <property type="term" value="F:ATP binding"/>
    <property type="evidence" value="ECO:0007669"/>
    <property type="project" value="InterPro"/>
</dbReference>
<dbReference type="InterPro" id="IPR032675">
    <property type="entry name" value="LRR_dom_sf"/>
</dbReference>
<keyword evidence="8" id="KW-0732">Signal</keyword>
<evidence type="ECO:0000256" key="2">
    <source>
        <dbReference type="ARBA" id="ARBA00022614"/>
    </source>
</evidence>
<feature type="chain" id="PRO_5040304444" description="Protein kinase domain-containing protein" evidence="8">
    <location>
        <begin position="25"/>
        <end position="598"/>
    </location>
</feature>
<keyword evidence="5 7" id="KW-1133">Transmembrane helix</keyword>
<sequence length="598" mass="66042">MGRYIQPIFCVSFVFFLLFSVGKMEDDDVRDALVDFMNALGPPRTIQNTTNWGWNTSSDPCTNTWHGVTCDSGNKTVQKIVLEQLSLTGTLDFESLCEETSLLVLSLKFNNLTGDLSPEISNCKKLRHLYLNGNHFSGSLPDSLTGLADLKRIDISNNELDGKLPDMPRITGLLSFLAQNNRFTGQLPNFNYHQLQDFDVSNNDFSGPIPDDTGKFGANSFLGNPNLCGKKLPKACPVKKRKKNLNNILMYSGYAILGLIVLVLVSLLFLKRKEKHEDTKSVDSEKKGVNDSGISSGKNRSEFSITSAENGGVSASLVVLSSPVEAVNGMRFEDLLRAPAELMGRGKHGSLYKVIPTGGIPLVVKRIKDWDISRDEFKKRMQRIDQVKHPKVLPVVAYYCSKQEKLLVYEFQQNGSLFNLLHGSQNGQHFDWGSRLNVACGTAEALAFMHAELQNDGIAHGNIKSSNILFTQDMEVCVSEYGLMVVEDGSQKSNAFNLDVYAFGVILLELLTGKPVQSNGLDLAQWVNSVVKEEWTGEVFDKKLVVEGANEERMVALLQIALKCINGSPDVRPGIGQVAAMIVSLKEEDERSMVSSDP</sequence>